<name>A0A517Z8Y1_9PLAN</name>
<reference evidence="2 3" key="1">
    <citation type="submission" date="2019-02" db="EMBL/GenBank/DDBJ databases">
        <title>Deep-cultivation of Planctomycetes and their phenomic and genomic characterization uncovers novel biology.</title>
        <authorList>
            <person name="Wiegand S."/>
            <person name="Jogler M."/>
            <person name="Boedeker C."/>
            <person name="Pinto D."/>
            <person name="Vollmers J."/>
            <person name="Rivas-Marin E."/>
            <person name="Kohn T."/>
            <person name="Peeters S.H."/>
            <person name="Heuer A."/>
            <person name="Rast P."/>
            <person name="Oberbeckmann S."/>
            <person name="Bunk B."/>
            <person name="Jeske O."/>
            <person name="Meyerdierks A."/>
            <person name="Storesund J.E."/>
            <person name="Kallscheuer N."/>
            <person name="Luecker S."/>
            <person name="Lage O.M."/>
            <person name="Pohl T."/>
            <person name="Merkel B.J."/>
            <person name="Hornburger P."/>
            <person name="Mueller R.-W."/>
            <person name="Bruemmer F."/>
            <person name="Labrenz M."/>
            <person name="Spormann A.M."/>
            <person name="Op den Camp H."/>
            <person name="Overmann J."/>
            <person name="Amann R."/>
            <person name="Jetten M.S.M."/>
            <person name="Mascher T."/>
            <person name="Medema M.H."/>
            <person name="Devos D.P."/>
            <person name="Kaster A.-K."/>
            <person name="Ovreas L."/>
            <person name="Rohde M."/>
            <person name="Galperin M.Y."/>
            <person name="Jogler C."/>
        </authorList>
    </citation>
    <scope>NUCLEOTIDE SEQUENCE [LARGE SCALE GENOMIC DNA]</scope>
    <source>
        <strain evidence="2 3">Mal4</strain>
    </source>
</reference>
<organism evidence="2 3">
    <name type="scientific">Maioricimonas rarisocia</name>
    <dbReference type="NCBI Taxonomy" id="2528026"/>
    <lineage>
        <taxon>Bacteria</taxon>
        <taxon>Pseudomonadati</taxon>
        <taxon>Planctomycetota</taxon>
        <taxon>Planctomycetia</taxon>
        <taxon>Planctomycetales</taxon>
        <taxon>Planctomycetaceae</taxon>
        <taxon>Maioricimonas</taxon>
    </lineage>
</organism>
<dbReference type="KEGG" id="mri:Mal4_32480"/>
<dbReference type="OrthoDB" id="284844at2"/>
<dbReference type="AlphaFoldDB" id="A0A517Z8Y1"/>
<dbReference type="RefSeq" id="WP_145370154.1">
    <property type="nucleotide sequence ID" value="NZ_CP036275.1"/>
</dbReference>
<keyword evidence="3" id="KW-1185">Reference proteome</keyword>
<proteinExistence type="predicted"/>
<accession>A0A517Z8Y1</accession>
<dbReference type="Proteomes" id="UP000320496">
    <property type="component" value="Chromosome"/>
</dbReference>
<protein>
    <recommendedName>
        <fullName evidence="1">STAS domain-containing protein</fullName>
    </recommendedName>
</protein>
<dbReference type="Gene3D" id="3.30.750.24">
    <property type="entry name" value="STAS domain"/>
    <property type="match status" value="1"/>
</dbReference>
<evidence type="ECO:0000259" key="1">
    <source>
        <dbReference type="Pfam" id="PF01740"/>
    </source>
</evidence>
<gene>
    <name evidence="2" type="ORF">Mal4_32480</name>
</gene>
<dbReference type="InterPro" id="IPR002645">
    <property type="entry name" value="STAS_dom"/>
</dbReference>
<sequence>MTDLSKHFHLYKRGKLTLIGFDARHLDDPTIAADCLDRLLELVDSHQCEVLVVDLMDVKVVSSWILGVLAAVKRHGIDVELYHPTAELRDVLATTHLDNLLHIRHDKQTDETS</sequence>
<evidence type="ECO:0000313" key="2">
    <source>
        <dbReference type="EMBL" id="QDU38916.1"/>
    </source>
</evidence>
<dbReference type="InterPro" id="IPR036513">
    <property type="entry name" value="STAS_dom_sf"/>
</dbReference>
<feature type="domain" description="STAS" evidence="1">
    <location>
        <begin position="32"/>
        <end position="106"/>
    </location>
</feature>
<dbReference type="EMBL" id="CP036275">
    <property type="protein sequence ID" value="QDU38916.1"/>
    <property type="molecule type" value="Genomic_DNA"/>
</dbReference>
<dbReference type="Pfam" id="PF01740">
    <property type="entry name" value="STAS"/>
    <property type="match status" value="1"/>
</dbReference>
<evidence type="ECO:0000313" key="3">
    <source>
        <dbReference type="Proteomes" id="UP000320496"/>
    </source>
</evidence>
<dbReference type="SUPFAM" id="SSF52091">
    <property type="entry name" value="SpoIIaa-like"/>
    <property type="match status" value="1"/>
</dbReference>